<dbReference type="SUPFAM" id="SSF57016">
    <property type="entry name" value="Plant lectins/antimicrobial peptides"/>
    <property type="match status" value="1"/>
</dbReference>
<evidence type="ECO:0000256" key="3">
    <source>
        <dbReference type="SAM" id="MobiDB-lite"/>
    </source>
</evidence>
<keyword evidence="1 2" id="KW-0147">Chitin-binding</keyword>
<dbReference type="Gene3D" id="3.30.60.10">
    <property type="entry name" value="Endochitinase-like"/>
    <property type="match status" value="1"/>
</dbReference>
<feature type="signal peptide" evidence="4">
    <location>
        <begin position="1"/>
        <end position="19"/>
    </location>
</feature>
<dbReference type="GO" id="GO:0008061">
    <property type="term" value="F:chitin binding"/>
    <property type="evidence" value="ECO:0007669"/>
    <property type="project" value="UniProtKB-UniRule"/>
</dbReference>
<dbReference type="PANTHER" id="PTHR36182">
    <property type="entry name" value="PROTEIN, PUTATIVE (AFU_ORTHOLOGUE AFUA_6G10930)-RELATED"/>
    <property type="match status" value="1"/>
</dbReference>
<protein>
    <submittedName>
        <fullName evidence="6">Endochitinase A</fullName>
    </submittedName>
</protein>
<dbReference type="Gene3D" id="2.70.50.70">
    <property type="match status" value="1"/>
</dbReference>
<feature type="domain" description="Chitin-binding type-1" evidence="5">
    <location>
        <begin position="355"/>
        <end position="397"/>
    </location>
</feature>
<dbReference type="CDD" id="cd00035">
    <property type="entry name" value="ChtBD1"/>
    <property type="match status" value="1"/>
</dbReference>
<dbReference type="PROSITE" id="PS00026">
    <property type="entry name" value="CHIT_BIND_I_1"/>
    <property type="match status" value="1"/>
</dbReference>
<dbReference type="InterPro" id="IPR018371">
    <property type="entry name" value="Chitin-binding_1_CS"/>
</dbReference>
<feature type="chain" id="PRO_5040301959" evidence="4">
    <location>
        <begin position="20"/>
        <end position="419"/>
    </location>
</feature>
<dbReference type="InterPro" id="IPR036861">
    <property type="entry name" value="Endochitinase-like_sf"/>
</dbReference>
<dbReference type="EMBL" id="VNKQ01000017">
    <property type="protein sequence ID" value="KAG0645763.1"/>
    <property type="molecule type" value="Genomic_DNA"/>
</dbReference>
<organism evidence="6 7">
    <name type="scientific">Hyphodiscus hymeniophilus</name>
    <dbReference type="NCBI Taxonomy" id="353542"/>
    <lineage>
        <taxon>Eukaryota</taxon>
        <taxon>Fungi</taxon>
        <taxon>Dikarya</taxon>
        <taxon>Ascomycota</taxon>
        <taxon>Pezizomycotina</taxon>
        <taxon>Leotiomycetes</taxon>
        <taxon>Helotiales</taxon>
        <taxon>Hyphodiscaceae</taxon>
        <taxon>Hyphodiscus</taxon>
    </lineage>
</organism>
<sequence>MQSITALVAALALLAPATAHMSLSYPAPFRAAVNPNVPESAIDFTPTAPLSGAAQFPCKGYQSDIGTPQGKAVADWNAGTQYNFTVLGSAVHGGGSCEAALSYDKGVTWKVIHTYLGSCPLKDGQSFDFTIPSDAPATGTDGTIFAWLWYNVIGNREIYMSCASVTVNAGSKTRSAPAVAYSSRPDLFVANLDNGCTTVEGKEVQIPIPGPAADVTTDYSIADNSGSFTGTCKAVAGIGGESGSSSSPPSSSAAPAASGSPAASPIASSVASTSEQSATLSTPSTSVYTVPGFEPSSASSSGVFATSAASSSPAESSAPSISSSPVESSAPSSASTAPVSSGTSTGSSGLTVSDNGSCGPGIAICEPSMCCSSYGFCGSSDSYCGSGCQEGFGQCGTFLNSTSSTGSAAPTGAKFRIRM</sequence>
<comment type="caution">
    <text evidence="2">Lacks conserved residue(s) required for the propagation of feature annotation.</text>
</comment>
<name>A0A9P6SLV9_9HELO</name>
<reference evidence="6" key="1">
    <citation type="submission" date="2019-07" db="EMBL/GenBank/DDBJ databases">
        <title>Hyphodiscus hymeniophilus genome sequencing and assembly.</title>
        <authorList>
            <person name="Kramer G."/>
            <person name="Nodwell J."/>
        </authorList>
    </citation>
    <scope>NUCLEOTIDE SEQUENCE</scope>
    <source>
        <strain evidence="6">ATCC 34498</strain>
    </source>
</reference>
<dbReference type="SMART" id="SM00270">
    <property type="entry name" value="ChtBD1"/>
    <property type="match status" value="1"/>
</dbReference>
<feature type="disulfide bond" evidence="2">
    <location>
        <begin position="365"/>
        <end position="377"/>
    </location>
</feature>
<dbReference type="AlphaFoldDB" id="A0A9P6SLV9"/>
<evidence type="ECO:0000313" key="6">
    <source>
        <dbReference type="EMBL" id="KAG0645763.1"/>
    </source>
</evidence>
<evidence type="ECO:0000313" key="7">
    <source>
        <dbReference type="Proteomes" id="UP000785200"/>
    </source>
</evidence>
<accession>A0A9P6SLV9</accession>
<feature type="compositionally biased region" description="Polar residues" evidence="3">
    <location>
        <begin position="273"/>
        <end position="288"/>
    </location>
</feature>
<evidence type="ECO:0000259" key="5">
    <source>
        <dbReference type="PROSITE" id="PS50941"/>
    </source>
</evidence>
<feature type="compositionally biased region" description="Low complexity" evidence="3">
    <location>
        <begin position="243"/>
        <end position="272"/>
    </location>
</feature>
<feature type="region of interest" description="Disordered" evidence="3">
    <location>
        <begin position="309"/>
        <end position="351"/>
    </location>
</feature>
<dbReference type="PROSITE" id="PS50941">
    <property type="entry name" value="CHIT_BIND_I_2"/>
    <property type="match status" value="1"/>
</dbReference>
<dbReference type="Proteomes" id="UP000785200">
    <property type="component" value="Unassembled WGS sequence"/>
</dbReference>
<keyword evidence="7" id="KW-1185">Reference proteome</keyword>
<comment type="caution">
    <text evidence="6">The sequence shown here is derived from an EMBL/GenBank/DDBJ whole genome shotgun (WGS) entry which is preliminary data.</text>
</comment>
<evidence type="ECO:0000256" key="1">
    <source>
        <dbReference type="ARBA" id="ARBA00022669"/>
    </source>
</evidence>
<keyword evidence="2" id="KW-1015">Disulfide bond</keyword>
<proteinExistence type="predicted"/>
<feature type="disulfide bond" evidence="2">
    <location>
        <begin position="370"/>
        <end position="384"/>
    </location>
</feature>
<keyword evidence="4" id="KW-0732">Signal</keyword>
<dbReference type="InterPro" id="IPR001002">
    <property type="entry name" value="Chitin-bd_1"/>
</dbReference>
<dbReference type="PANTHER" id="PTHR36182:SF1">
    <property type="entry name" value="PROTEIN, PUTATIVE (AFU_ORTHOLOGUE AFUA_6G10930)-RELATED"/>
    <property type="match status" value="1"/>
</dbReference>
<evidence type="ECO:0000256" key="2">
    <source>
        <dbReference type="PROSITE-ProRule" id="PRU00261"/>
    </source>
</evidence>
<feature type="region of interest" description="Disordered" evidence="3">
    <location>
        <begin position="238"/>
        <end position="288"/>
    </location>
</feature>
<dbReference type="OrthoDB" id="2342176at2759"/>
<dbReference type="Pfam" id="PF00187">
    <property type="entry name" value="Chitin_bind_1"/>
    <property type="match status" value="1"/>
</dbReference>
<evidence type="ECO:0000256" key="4">
    <source>
        <dbReference type="SAM" id="SignalP"/>
    </source>
</evidence>
<gene>
    <name evidence="6" type="ORF">D0Z07_8029</name>
</gene>